<sequence>MISVARCKAGFQSFSGWSHSLMPMKAAPGKRALPYIRRECASHVQLDVAVVVMHVQLRHQR</sequence>
<proteinExistence type="predicted"/>
<keyword evidence="2" id="KW-1185">Reference proteome</keyword>
<accession>A0A3A3FF39</accession>
<comment type="caution">
    <text evidence="1">The sequence shown here is derived from an EMBL/GenBank/DDBJ whole genome shotgun (WGS) entry which is preliminary data.</text>
</comment>
<dbReference type="Proteomes" id="UP000265955">
    <property type="component" value="Unassembled WGS sequence"/>
</dbReference>
<organism evidence="1 2">
    <name type="scientific">Noviherbaspirillum saxi</name>
    <dbReference type="NCBI Taxonomy" id="2320863"/>
    <lineage>
        <taxon>Bacteria</taxon>
        <taxon>Pseudomonadati</taxon>
        <taxon>Pseudomonadota</taxon>
        <taxon>Betaproteobacteria</taxon>
        <taxon>Burkholderiales</taxon>
        <taxon>Oxalobacteraceae</taxon>
        <taxon>Noviherbaspirillum</taxon>
    </lineage>
</organism>
<evidence type="ECO:0000313" key="2">
    <source>
        <dbReference type="Proteomes" id="UP000265955"/>
    </source>
</evidence>
<protein>
    <submittedName>
        <fullName evidence="1">Uncharacterized protein</fullName>
    </submittedName>
</protein>
<dbReference type="AlphaFoldDB" id="A0A3A3FF39"/>
<dbReference type="EMBL" id="QYUO01000003">
    <property type="protein sequence ID" value="RJF91956.1"/>
    <property type="molecule type" value="Genomic_DNA"/>
</dbReference>
<reference evidence="2" key="1">
    <citation type="submission" date="2018-09" db="EMBL/GenBank/DDBJ databases">
        <authorList>
            <person name="Zhu H."/>
        </authorList>
    </citation>
    <scope>NUCLEOTIDE SEQUENCE [LARGE SCALE GENOMIC DNA]</scope>
    <source>
        <strain evidence="2">K1R23-30</strain>
    </source>
</reference>
<evidence type="ECO:0000313" key="1">
    <source>
        <dbReference type="EMBL" id="RJF91956.1"/>
    </source>
</evidence>
<name>A0A3A3FF39_9BURK</name>
<gene>
    <name evidence="1" type="ORF">D3871_25155</name>
</gene>